<feature type="short sequence motif" description="'HIGH' region" evidence="7">
    <location>
        <begin position="55"/>
        <end position="64"/>
    </location>
</feature>
<keyword evidence="2 7" id="KW-0547">Nucleotide-binding</keyword>
<dbReference type="InterPro" id="IPR014729">
    <property type="entry name" value="Rossmann-like_a/b/a_fold"/>
</dbReference>
<evidence type="ECO:0000256" key="7">
    <source>
        <dbReference type="HAMAP-Rule" id="MF_02006"/>
    </source>
</evidence>
<dbReference type="PANTHER" id="PTHR11766">
    <property type="entry name" value="TYROSYL-TRNA SYNTHETASE"/>
    <property type="match status" value="1"/>
</dbReference>
<accession>A0A0K6HV93</accession>
<dbReference type="InterPro" id="IPR002016">
    <property type="entry name" value="Haem_peroxidase"/>
</dbReference>
<dbReference type="Pfam" id="PF01479">
    <property type="entry name" value="S4"/>
    <property type="match status" value="1"/>
</dbReference>
<feature type="domain" description="Plant heme peroxidase family profile" evidence="9">
    <location>
        <begin position="128"/>
        <end position="320"/>
    </location>
</feature>
<dbReference type="AlphaFoldDB" id="A0A0K6HV93"/>
<keyword evidence="5 7" id="KW-0030">Aminoacyl-tRNA synthetase</keyword>
<dbReference type="CDD" id="cd00165">
    <property type="entry name" value="S4"/>
    <property type="match status" value="1"/>
</dbReference>
<dbReference type="NCBIfam" id="TIGR00234">
    <property type="entry name" value="tyrS"/>
    <property type="match status" value="1"/>
</dbReference>
<dbReference type="InterPro" id="IPR024107">
    <property type="entry name" value="Tyr-tRNA-ligase_bac_1"/>
</dbReference>
<protein>
    <recommendedName>
        <fullName evidence="7">Tyrosine--tRNA ligase</fullName>
        <ecNumber evidence="7">6.1.1.1</ecNumber>
    </recommendedName>
    <alternativeName>
        <fullName evidence="7">Tyrosyl-tRNA synthetase</fullName>
        <shortName evidence="7">TyrRS</shortName>
    </alternativeName>
</protein>
<comment type="subunit">
    <text evidence="7">Homodimer.</text>
</comment>
<dbReference type="InterPro" id="IPR002305">
    <property type="entry name" value="aa-tRNA-synth_Ic"/>
</dbReference>
<feature type="binding site" evidence="7">
    <location>
        <position position="186"/>
    </location>
    <ligand>
        <name>L-tyrosine</name>
        <dbReference type="ChEBI" id="CHEBI:58315"/>
    </ligand>
</feature>
<dbReference type="SUPFAM" id="SSF55174">
    <property type="entry name" value="Alpha-L RNA-binding motif"/>
    <property type="match status" value="1"/>
</dbReference>
<feature type="binding site" evidence="7">
    <location>
        <position position="50"/>
    </location>
    <ligand>
        <name>L-tyrosine</name>
        <dbReference type="ChEBI" id="CHEBI:58315"/>
    </ligand>
</feature>
<dbReference type="SMART" id="SM00363">
    <property type="entry name" value="S4"/>
    <property type="match status" value="1"/>
</dbReference>
<comment type="function">
    <text evidence="7">Catalyzes the attachment of tyrosine to tRNA(Tyr) in a two-step reaction: tyrosine is first activated by ATP to form Tyr-AMP and then transferred to the acceptor end of tRNA(Tyr).</text>
</comment>
<feature type="binding site" evidence="7">
    <location>
        <position position="248"/>
    </location>
    <ligand>
        <name>ATP</name>
        <dbReference type="ChEBI" id="CHEBI:30616"/>
    </ligand>
</feature>
<evidence type="ECO:0000256" key="4">
    <source>
        <dbReference type="ARBA" id="ARBA00022917"/>
    </source>
</evidence>
<dbReference type="EMBL" id="CYHE01000003">
    <property type="protein sequence ID" value="CUA94957.1"/>
    <property type="molecule type" value="Genomic_DNA"/>
</dbReference>
<dbReference type="PROSITE" id="PS50873">
    <property type="entry name" value="PEROXIDASE_4"/>
    <property type="match status" value="1"/>
</dbReference>
<feature type="short sequence motif" description="'KMSKS' region" evidence="7">
    <location>
        <begin position="245"/>
        <end position="249"/>
    </location>
</feature>
<keyword evidence="7" id="KW-0963">Cytoplasm</keyword>
<dbReference type="InterPro" id="IPR024088">
    <property type="entry name" value="Tyr-tRNA-ligase_bac-type"/>
</dbReference>
<dbReference type="InterPro" id="IPR002307">
    <property type="entry name" value="Tyr-tRNA-ligase"/>
</dbReference>
<keyword evidence="3 7" id="KW-0067">ATP-binding</keyword>
<organism evidence="10 11">
    <name type="scientific">Pannonibacter indicus</name>
    <dbReference type="NCBI Taxonomy" id="466044"/>
    <lineage>
        <taxon>Bacteria</taxon>
        <taxon>Pseudomonadati</taxon>
        <taxon>Pseudomonadota</taxon>
        <taxon>Alphaproteobacteria</taxon>
        <taxon>Hyphomicrobiales</taxon>
        <taxon>Stappiaceae</taxon>
        <taxon>Pannonibacter</taxon>
    </lineage>
</organism>
<evidence type="ECO:0000313" key="11">
    <source>
        <dbReference type="Proteomes" id="UP000183900"/>
    </source>
</evidence>
<dbReference type="PANTHER" id="PTHR11766:SF0">
    <property type="entry name" value="TYROSINE--TRNA LIGASE, MITOCHONDRIAL"/>
    <property type="match status" value="1"/>
</dbReference>
<dbReference type="GO" id="GO:0004831">
    <property type="term" value="F:tyrosine-tRNA ligase activity"/>
    <property type="evidence" value="ECO:0007669"/>
    <property type="project" value="UniProtKB-UniRule"/>
</dbReference>
<keyword evidence="11" id="KW-1185">Reference proteome</keyword>
<evidence type="ECO:0000256" key="8">
    <source>
        <dbReference type="PROSITE-ProRule" id="PRU00182"/>
    </source>
</evidence>
<dbReference type="SUPFAM" id="SSF52374">
    <property type="entry name" value="Nucleotidylyl transferase"/>
    <property type="match status" value="1"/>
</dbReference>
<comment type="catalytic activity">
    <reaction evidence="6 7">
        <text>tRNA(Tyr) + L-tyrosine + ATP = L-tyrosyl-tRNA(Tyr) + AMP + diphosphate + H(+)</text>
        <dbReference type="Rhea" id="RHEA:10220"/>
        <dbReference type="Rhea" id="RHEA-COMP:9706"/>
        <dbReference type="Rhea" id="RHEA-COMP:9707"/>
        <dbReference type="ChEBI" id="CHEBI:15378"/>
        <dbReference type="ChEBI" id="CHEBI:30616"/>
        <dbReference type="ChEBI" id="CHEBI:33019"/>
        <dbReference type="ChEBI" id="CHEBI:58315"/>
        <dbReference type="ChEBI" id="CHEBI:78442"/>
        <dbReference type="ChEBI" id="CHEBI:78536"/>
        <dbReference type="ChEBI" id="CHEBI:456215"/>
        <dbReference type="EC" id="6.1.1.1"/>
    </reaction>
</comment>
<dbReference type="GO" id="GO:0003723">
    <property type="term" value="F:RNA binding"/>
    <property type="evidence" value="ECO:0007669"/>
    <property type="project" value="UniProtKB-KW"/>
</dbReference>
<dbReference type="PROSITE" id="PS50889">
    <property type="entry name" value="S4"/>
    <property type="match status" value="1"/>
</dbReference>
<proteinExistence type="inferred from homology"/>
<sequence length="425" mass="46247">MTQHMIEAGKPASPLKSEALQVLFERGLVNQTTELEALDARLAEGPVTVYAGFDATAASLHVGHLMPLMTMRWLQKLGHRPIIVLGGGTSQVGDPSFRNEARPILEKQQIAANIAGIRRSVETLIDFSGAEGALLVDNADWLTEVKFLEFLRDYGSHFTVNRMMTFDSVKSRLEAQMPLTVLEFCYMMLQAVDFLELSRRHGCSLQVGGSDQWGNIINGVELGRRDGRKLHGLTVPLVTTASGAKMGKTAAGAVWLHPEHLSPFGFWQFWRNTADADVPRFLRLFTELPLSEVERLSDLQGAELNEVKKLLATHVTGIVHGADAARHALEQGDALFSGDEMSAEPTHTLPLAMLAQDLGLLELLVATGFAASNSDARRLVEGGGVRLNGNVADDPRRRISSGDLGANDRLTLAAGKRRKALVAFG</sequence>
<keyword evidence="1 7" id="KW-0436">Ligase</keyword>
<dbReference type="Proteomes" id="UP000183900">
    <property type="component" value="Unassembled WGS sequence"/>
</dbReference>
<dbReference type="EC" id="6.1.1.1" evidence="7"/>
<evidence type="ECO:0000256" key="2">
    <source>
        <dbReference type="ARBA" id="ARBA00022741"/>
    </source>
</evidence>
<dbReference type="GO" id="GO:0005829">
    <property type="term" value="C:cytosol"/>
    <property type="evidence" value="ECO:0007669"/>
    <property type="project" value="TreeGrafter"/>
</dbReference>
<evidence type="ECO:0000256" key="6">
    <source>
        <dbReference type="ARBA" id="ARBA00048248"/>
    </source>
</evidence>
<dbReference type="HAMAP" id="MF_02006">
    <property type="entry name" value="Tyr_tRNA_synth_type1"/>
    <property type="match status" value="1"/>
</dbReference>
<dbReference type="GO" id="GO:0020037">
    <property type="term" value="F:heme binding"/>
    <property type="evidence" value="ECO:0007669"/>
    <property type="project" value="InterPro"/>
</dbReference>
<dbReference type="Gene3D" id="3.10.290.10">
    <property type="entry name" value="RNA-binding S4 domain"/>
    <property type="match status" value="1"/>
</dbReference>
<dbReference type="PRINTS" id="PR01040">
    <property type="entry name" value="TRNASYNTHTYR"/>
</dbReference>
<gene>
    <name evidence="7" type="primary">tyrS</name>
    <name evidence="10" type="ORF">Ga0061067_103376</name>
</gene>
<comment type="similarity">
    <text evidence="7">Belongs to the class-I aminoacyl-tRNA synthetase family. TyrS type 1 subfamily.</text>
</comment>
<dbReference type="Gene3D" id="1.10.240.10">
    <property type="entry name" value="Tyrosyl-Transfer RNA Synthetase"/>
    <property type="match status" value="1"/>
</dbReference>
<dbReference type="InterPro" id="IPR002942">
    <property type="entry name" value="S4_RNA-bd"/>
</dbReference>
<dbReference type="GO" id="GO:0005524">
    <property type="term" value="F:ATP binding"/>
    <property type="evidence" value="ECO:0007669"/>
    <property type="project" value="UniProtKB-UniRule"/>
</dbReference>
<dbReference type="InterPro" id="IPR036986">
    <property type="entry name" value="S4_RNA-bd_sf"/>
</dbReference>
<evidence type="ECO:0000313" key="10">
    <source>
        <dbReference type="EMBL" id="CUA94957.1"/>
    </source>
</evidence>
<comment type="subcellular location">
    <subcellularLocation>
        <location evidence="7">Cytoplasm</location>
    </subcellularLocation>
</comment>
<evidence type="ECO:0000256" key="5">
    <source>
        <dbReference type="ARBA" id="ARBA00023146"/>
    </source>
</evidence>
<keyword evidence="4 7" id="KW-0648">Protein biosynthesis</keyword>
<dbReference type="GO" id="GO:0006437">
    <property type="term" value="P:tyrosyl-tRNA aminoacylation"/>
    <property type="evidence" value="ECO:0007669"/>
    <property type="project" value="UniProtKB-UniRule"/>
</dbReference>
<dbReference type="GO" id="GO:0004601">
    <property type="term" value="F:peroxidase activity"/>
    <property type="evidence" value="ECO:0007669"/>
    <property type="project" value="InterPro"/>
</dbReference>
<evidence type="ECO:0000259" key="9">
    <source>
        <dbReference type="PROSITE" id="PS50873"/>
    </source>
</evidence>
<reference evidence="11" key="1">
    <citation type="submission" date="2015-08" db="EMBL/GenBank/DDBJ databases">
        <authorList>
            <person name="Varghese N."/>
        </authorList>
    </citation>
    <scope>NUCLEOTIDE SEQUENCE [LARGE SCALE GENOMIC DNA]</scope>
    <source>
        <strain evidence="11">DSM 23407</strain>
    </source>
</reference>
<dbReference type="GO" id="GO:0006979">
    <property type="term" value="P:response to oxidative stress"/>
    <property type="evidence" value="ECO:0007669"/>
    <property type="project" value="InterPro"/>
</dbReference>
<dbReference type="Pfam" id="PF00579">
    <property type="entry name" value="tRNA-synt_1b"/>
    <property type="match status" value="1"/>
</dbReference>
<dbReference type="FunFam" id="1.10.240.10:FF:000001">
    <property type="entry name" value="Tyrosine--tRNA ligase"/>
    <property type="match status" value="1"/>
</dbReference>
<evidence type="ECO:0000256" key="1">
    <source>
        <dbReference type="ARBA" id="ARBA00022598"/>
    </source>
</evidence>
<name>A0A0K6HV93_9HYPH</name>
<dbReference type="Gene3D" id="3.40.50.620">
    <property type="entry name" value="HUPs"/>
    <property type="match status" value="1"/>
</dbReference>
<keyword evidence="8" id="KW-0694">RNA-binding</keyword>
<dbReference type="CDD" id="cd00805">
    <property type="entry name" value="TyrRS_core"/>
    <property type="match status" value="1"/>
</dbReference>
<feature type="binding site" evidence="7">
    <location>
        <position position="190"/>
    </location>
    <ligand>
        <name>L-tyrosine</name>
        <dbReference type="ChEBI" id="CHEBI:58315"/>
    </ligand>
</feature>
<evidence type="ECO:0000256" key="3">
    <source>
        <dbReference type="ARBA" id="ARBA00022840"/>
    </source>
</evidence>